<organism evidence="3 4">
    <name type="scientific">Peribacillus psychrosaccharolyticus</name>
    <name type="common">Bacillus psychrosaccharolyticus</name>
    <dbReference type="NCBI Taxonomy" id="1407"/>
    <lineage>
        <taxon>Bacteria</taxon>
        <taxon>Bacillati</taxon>
        <taxon>Bacillota</taxon>
        <taxon>Bacilli</taxon>
        <taxon>Bacillales</taxon>
        <taxon>Bacillaceae</taxon>
        <taxon>Peribacillus</taxon>
    </lineage>
</organism>
<protein>
    <submittedName>
        <fullName evidence="3">PH domain-containing protein</fullName>
    </submittedName>
</protein>
<dbReference type="PANTHER" id="PTHR34473:SF2">
    <property type="entry name" value="UPF0699 TRANSMEMBRANE PROTEIN YDBT"/>
    <property type="match status" value="1"/>
</dbReference>
<dbReference type="RefSeq" id="WP_040373989.1">
    <property type="nucleotide sequence ID" value="NZ_CP068053.1"/>
</dbReference>
<dbReference type="EMBL" id="CP068053">
    <property type="protein sequence ID" value="QQS98629.1"/>
    <property type="molecule type" value="Genomic_DNA"/>
</dbReference>
<gene>
    <name evidence="3" type="ORF">I6J18_12900</name>
</gene>
<reference evidence="3 4" key="1">
    <citation type="submission" date="2021-01" db="EMBL/GenBank/DDBJ databases">
        <title>FDA dAtabase for Regulatory Grade micrObial Sequences (FDA-ARGOS): Supporting development and validation of Infectious Disease Dx tests.</title>
        <authorList>
            <person name="Nelson B."/>
            <person name="Plummer A."/>
            <person name="Tallon L."/>
            <person name="Sadzewicz L."/>
            <person name="Zhao X."/>
            <person name="Boylan J."/>
            <person name="Ott S."/>
            <person name="Bowen H."/>
            <person name="Vavikolanu K."/>
            <person name="Mehta A."/>
            <person name="Aluvathingal J."/>
            <person name="Nadendla S."/>
            <person name="Myers T."/>
            <person name="Yan Y."/>
            <person name="Sichtig H."/>
        </authorList>
    </citation>
    <scope>NUCLEOTIDE SEQUENCE [LARGE SCALE GENOMIC DNA]</scope>
    <source>
        <strain evidence="3 4">FDAARGOS_1161</strain>
    </source>
</reference>
<dbReference type="InterPro" id="IPR005182">
    <property type="entry name" value="YdbS-like_PH"/>
</dbReference>
<dbReference type="Proteomes" id="UP000595254">
    <property type="component" value="Chromosome"/>
</dbReference>
<dbReference type="KEGG" id="ppsr:I6J18_12900"/>
<feature type="domain" description="YdbS-like PH" evidence="2">
    <location>
        <begin position="70"/>
        <end position="144"/>
    </location>
</feature>
<feature type="transmembrane region" description="Helical" evidence="1">
    <location>
        <begin position="45"/>
        <end position="65"/>
    </location>
</feature>
<evidence type="ECO:0000256" key="1">
    <source>
        <dbReference type="SAM" id="Phobius"/>
    </source>
</evidence>
<keyword evidence="1" id="KW-1133">Transmembrane helix</keyword>
<feature type="transmembrane region" description="Helical" evidence="1">
    <location>
        <begin position="20"/>
        <end position="39"/>
    </location>
</feature>
<keyword evidence="1" id="KW-0472">Membrane</keyword>
<accession>A0A974RZV1</accession>
<dbReference type="AlphaFoldDB" id="A0A974RZV1"/>
<evidence type="ECO:0000313" key="3">
    <source>
        <dbReference type="EMBL" id="QQS98629.1"/>
    </source>
</evidence>
<keyword evidence="4" id="KW-1185">Reference proteome</keyword>
<evidence type="ECO:0000259" key="2">
    <source>
        <dbReference type="Pfam" id="PF03703"/>
    </source>
</evidence>
<dbReference type="PANTHER" id="PTHR34473">
    <property type="entry name" value="UPF0699 TRANSMEMBRANE PROTEIN YDBS"/>
    <property type="match status" value="1"/>
</dbReference>
<dbReference type="Pfam" id="PF03703">
    <property type="entry name" value="bPH_2"/>
    <property type="match status" value="1"/>
</dbReference>
<name>A0A974RZV1_PERPY</name>
<proteinExistence type="predicted"/>
<sequence length="157" mass="18552">MEPQKRIAKNALKVWRISGILESLLILVISITGITLTYLFDFPRWIIILCVCLFILSFYLFVFLLPSLRWKRWRYEVREDEIEIQSGIWIIKRTLIPMVRVQHVETKQGPILRRYELATVEISTAATNHEIPALEIKEADDLRFYISRMASVEEEDV</sequence>
<keyword evidence="1" id="KW-0812">Transmembrane</keyword>
<evidence type="ECO:0000313" key="4">
    <source>
        <dbReference type="Proteomes" id="UP000595254"/>
    </source>
</evidence>